<dbReference type="EMBL" id="OANU01000002">
    <property type="protein sequence ID" value="SNX45046.1"/>
    <property type="molecule type" value="Genomic_DNA"/>
</dbReference>
<accession>A0A240E919</accession>
<proteinExistence type="predicted"/>
<organism evidence="2 3">
    <name type="scientific">Vibrio thalassae</name>
    <dbReference type="NCBI Taxonomy" id="1243014"/>
    <lineage>
        <taxon>Bacteria</taxon>
        <taxon>Pseudomonadati</taxon>
        <taxon>Pseudomonadota</taxon>
        <taxon>Gammaproteobacteria</taxon>
        <taxon>Vibrionales</taxon>
        <taxon>Vibrionaceae</taxon>
        <taxon>Vibrio</taxon>
    </lineage>
</organism>
<protein>
    <submittedName>
        <fullName evidence="2">Cyclic di-GMP phosphodiesterase response regulator RpfG</fullName>
        <ecNumber evidence="2">3.1.4.52</ecNumber>
    </submittedName>
</protein>
<keyword evidence="2" id="KW-0378">Hydrolase</keyword>
<dbReference type="Gene3D" id="1.10.3210.10">
    <property type="entry name" value="Hypothetical protein af1432"/>
    <property type="match status" value="1"/>
</dbReference>
<dbReference type="Proteomes" id="UP000219336">
    <property type="component" value="Unassembled WGS sequence"/>
</dbReference>
<dbReference type="SMART" id="SM00471">
    <property type="entry name" value="HDc"/>
    <property type="match status" value="1"/>
</dbReference>
<dbReference type="OrthoDB" id="6210373at2"/>
<dbReference type="GO" id="GO:0071111">
    <property type="term" value="F:cyclic-guanylate-specific phosphodiesterase activity"/>
    <property type="evidence" value="ECO:0007669"/>
    <property type="project" value="UniProtKB-EC"/>
</dbReference>
<dbReference type="InterPro" id="IPR052020">
    <property type="entry name" value="Cyclic_di-GMP/3'3'-cGAMP_PDE"/>
</dbReference>
<evidence type="ECO:0000313" key="3">
    <source>
        <dbReference type="Proteomes" id="UP000219336"/>
    </source>
</evidence>
<dbReference type="InterPro" id="IPR037522">
    <property type="entry name" value="HD_GYP_dom"/>
</dbReference>
<dbReference type="PANTHER" id="PTHR45228">
    <property type="entry name" value="CYCLIC DI-GMP PHOSPHODIESTERASE TM_0186-RELATED"/>
    <property type="match status" value="1"/>
</dbReference>
<dbReference type="SUPFAM" id="SSF109604">
    <property type="entry name" value="HD-domain/PDEase-like"/>
    <property type="match status" value="1"/>
</dbReference>
<dbReference type="AlphaFoldDB" id="A0A240E919"/>
<dbReference type="Pfam" id="PF13487">
    <property type="entry name" value="HD_5"/>
    <property type="match status" value="1"/>
</dbReference>
<name>A0A240E919_9VIBR</name>
<dbReference type="SUPFAM" id="SSF55781">
    <property type="entry name" value="GAF domain-like"/>
    <property type="match status" value="1"/>
</dbReference>
<reference evidence="3" key="1">
    <citation type="submission" date="2016-06" db="EMBL/GenBank/DDBJ databases">
        <authorList>
            <person name="Rodrigo-Torres L."/>
            <person name="Arahal R.D."/>
            <person name="Lucena T."/>
        </authorList>
    </citation>
    <scope>NUCLEOTIDE SEQUENCE [LARGE SCALE GENOMIC DNA]</scope>
    <source>
        <strain evidence="3">CECT8203</strain>
    </source>
</reference>
<dbReference type="RefSeq" id="WP_158296033.1">
    <property type="nucleotide sequence ID" value="NZ_JBHSII010000001.1"/>
</dbReference>
<evidence type="ECO:0000259" key="1">
    <source>
        <dbReference type="PROSITE" id="PS51832"/>
    </source>
</evidence>
<dbReference type="InterPro" id="IPR029016">
    <property type="entry name" value="GAF-like_dom_sf"/>
</dbReference>
<dbReference type="EC" id="3.1.4.52" evidence="2"/>
<dbReference type="Gene3D" id="3.30.450.40">
    <property type="match status" value="1"/>
</dbReference>
<gene>
    <name evidence="2" type="primary">rpfG_1</name>
    <name evidence="2" type="ORF">VTH8203_00039</name>
</gene>
<evidence type="ECO:0000313" key="2">
    <source>
        <dbReference type="EMBL" id="SNX45046.1"/>
    </source>
</evidence>
<dbReference type="CDD" id="cd00077">
    <property type="entry name" value="HDc"/>
    <property type="match status" value="1"/>
</dbReference>
<dbReference type="InterPro" id="IPR003607">
    <property type="entry name" value="HD/PDEase_dom"/>
</dbReference>
<keyword evidence="3" id="KW-1185">Reference proteome</keyword>
<sequence length="370" mass="41958">MSHRRNLSRGSINDELKRAHHAISPHAPEIVRISVSLFDAQHVRLNTFAHSTLEGEPLVRYSAPINAHSTLGQLACRHKHRVINDIPSTLTETSQHSRWLLKQPYSASLTLPVLNDGHFTGLLFLDANKPHFFDNTTVDQLTSYTSNLANAINEQRHYIDAMTDMGYTVRSTNFDHLDESLDHAYRVGQYARLIAQHVADLYELDDETIDHIVHSAELHDIGKYSSLSSRQSSPWQETWHSNVVMQGQIQQGLNLVNQLAKQIHEKQHACMSLLQDIIRYHHEYLDGSGAPNGLSHAEIPIAARIVTVANIFDALTSHRYYSESWSLIHALLELEKMVALGKIDSNCVHALRCQQDAIKLIMYSTHVPWQ</sequence>
<dbReference type="PANTHER" id="PTHR45228:SF1">
    <property type="entry name" value="CYCLIC DI-GMP PHOSPHODIESTERASE TM_0186"/>
    <property type="match status" value="1"/>
</dbReference>
<feature type="domain" description="HD-GYP" evidence="1">
    <location>
        <begin position="158"/>
        <end position="367"/>
    </location>
</feature>
<dbReference type="PROSITE" id="PS51832">
    <property type="entry name" value="HD_GYP"/>
    <property type="match status" value="1"/>
</dbReference>